<dbReference type="PANTHER" id="PTHR37542">
    <property type="entry name" value="HELO DOMAIN-CONTAINING PROTEIN-RELATED"/>
    <property type="match status" value="1"/>
</dbReference>
<sequence length="143" mass="16569">MGLWMYPSRDANVHSKGFKGAQNYQHPEYIQKPQRYQARFDFYSLRVVLLEIAHWQLLDRLTRGKGWQTLRDEEFRLGLVKDARSNSLAHKVGARYCQAIKSCLAARANSPDETRNISDDASWAQQYLQLHVVDVLATCSGYY</sequence>
<evidence type="ECO:0000313" key="2">
    <source>
        <dbReference type="Proteomes" id="UP000700596"/>
    </source>
</evidence>
<protein>
    <recommendedName>
        <fullName evidence="3">Protein kinase domain-containing protein</fullName>
    </recommendedName>
</protein>
<dbReference type="EMBL" id="JAGMWT010000027">
    <property type="protein sequence ID" value="KAH7110537.1"/>
    <property type="molecule type" value="Genomic_DNA"/>
</dbReference>
<dbReference type="InterPro" id="IPR011009">
    <property type="entry name" value="Kinase-like_dom_sf"/>
</dbReference>
<dbReference type="Gene3D" id="1.10.510.10">
    <property type="entry name" value="Transferase(Phosphotransferase) domain 1"/>
    <property type="match status" value="1"/>
</dbReference>
<dbReference type="Proteomes" id="UP000700596">
    <property type="component" value="Unassembled WGS sequence"/>
</dbReference>
<organism evidence="1 2">
    <name type="scientific">Dendryphion nanum</name>
    <dbReference type="NCBI Taxonomy" id="256645"/>
    <lineage>
        <taxon>Eukaryota</taxon>
        <taxon>Fungi</taxon>
        <taxon>Dikarya</taxon>
        <taxon>Ascomycota</taxon>
        <taxon>Pezizomycotina</taxon>
        <taxon>Dothideomycetes</taxon>
        <taxon>Pleosporomycetidae</taxon>
        <taxon>Pleosporales</taxon>
        <taxon>Torulaceae</taxon>
        <taxon>Dendryphion</taxon>
    </lineage>
</organism>
<name>A0A9P9I861_9PLEO</name>
<dbReference type="SUPFAM" id="SSF56112">
    <property type="entry name" value="Protein kinase-like (PK-like)"/>
    <property type="match status" value="1"/>
</dbReference>
<reference evidence="1" key="1">
    <citation type="journal article" date="2021" name="Nat. Commun.">
        <title>Genetic determinants of endophytism in the Arabidopsis root mycobiome.</title>
        <authorList>
            <person name="Mesny F."/>
            <person name="Miyauchi S."/>
            <person name="Thiergart T."/>
            <person name="Pickel B."/>
            <person name="Atanasova L."/>
            <person name="Karlsson M."/>
            <person name="Huettel B."/>
            <person name="Barry K.W."/>
            <person name="Haridas S."/>
            <person name="Chen C."/>
            <person name="Bauer D."/>
            <person name="Andreopoulos W."/>
            <person name="Pangilinan J."/>
            <person name="LaButti K."/>
            <person name="Riley R."/>
            <person name="Lipzen A."/>
            <person name="Clum A."/>
            <person name="Drula E."/>
            <person name="Henrissat B."/>
            <person name="Kohler A."/>
            <person name="Grigoriev I.V."/>
            <person name="Martin F.M."/>
            <person name="Hacquard S."/>
        </authorList>
    </citation>
    <scope>NUCLEOTIDE SEQUENCE</scope>
    <source>
        <strain evidence="1">MPI-CAGE-CH-0243</strain>
    </source>
</reference>
<gene>
    <name evidence="1" type="ORF">B0J11DRAFT_512429</name>
</gene>
<dbReference type="OrthoDB" id="4062651at2759"/>
<dbReference type="AlphaFoldDB" id="A0A9P9I861"/>
<accession>A0A9P9I861</accession>
<proteinExistence type="predicted"/>
<keyword evidence="2" id="KW-1185">Reference proteome</keyword>
<evidence type="ECO:0008006" key="3">
    <source>
        <dbReference type="Google" id="ProtNLM"/>
    </source>
</evidence>
<dbReference type="PANTHER" id="PTHR37542:SF3">
    <property type="entry name" value="PRION-INHIBITION AND PROPAGATION HELO DOMAIN-CONTAINING PROTEIN"/>
    <property type="match status" value="1"/>
</dbReference>
<evidence type="ECO:0000313" key="1">
    <source>
        <dbReference type="EMBL" id="KAH7110537.1"/>
    </source>
</evidence>
<comment type="caution">
    <text evidence="1">The sequence shown here is derived from an EMBL/GenBank/DDBJ whole genome shotgun (WGS) entry which is preliminary data.</text>
</comment>